<keyword evidence="1" id="KW-0812">Transmembrane</keyword>
<evidence type="ECO:0000256" key="1">
    <source>
        <dbReference type="SAM" id="Phobius"/>
    </source>
</evidence>
<keyword evidence="1" id="KW-1133">Transmembrane helix</keyword>
<protein>
    <submittedName>
        <fullName evidence="2">Uncharacterized protein</fullName>
    </submittedName>
</protein>
<organism evidence="2 3">
    <name type="scientific">Trichormus variabilis NIES-23</name>
    <dbReference type="NCBI Taxonomy" id="1973479"/>
    <lineage>
        <taxon>Bacteria</taxon>
        <taxon>Bacillati</taxon>
        <taxon>Cyanobacteriota</taxon>
        <taxon>Cyanophyceae</taxon>
        <taxon>Nostocales</taxon>
        <taxon>Nostocaceae</taxon>
        <taxon>Trichormus</taxon>
    </lineage>
</organism>
<feature type="transmembrane region" description="Helical" evidence="1">
    <location>
        <begin position="66"/>
        <end position="85"/>
    </location>
</feature>
<reference evidence="2 3" key="1">
    <citation type="submission" date="2017-06" db="EMBL/GenBank/DDBJ databases">
        <title>Genome sequencing of cyanobaciteial culture collection at National Institute for Environmental Studies (NIES).</title>
        <authorList>
            <person name="Hirose Y."/>
            <person name="Shimura Y."/>
            <person name="Fujisawa T."/>
            <person name="Nakamura Y."/>
            <person name="Kawachi M."/>
        </authorList>
    </citation>
    <scope>NUCLEOTIDE SEQUENCE [LARGE SCALE GENOMIC DNA]</scope>
    <source>
        <strain evidence="2 3">NIES-23</strain>
    </source>
</reference>
<evidence type="ECO:0000313" key="3">
    <source>
        <dbReference type="Proteomes" id="UP000217507"/>
    </source>
</evidence>
<dbReference type="EMBL" id="AP018216">
    <property type="protein sequence ID" value="BAY71964.1"/>
    <property type="molecule type" value="Genomic_DNA"/>
</dbReference>
<keyword evidence="1" id="KW-0472">Membrane</keyword>
<dbReference type="Proteomes" id="UP000217507">
    <property type="component" value="Chromosome"/>
</dbReference>
<name>A0A1Z4KSQ6_ANAVA</name>
<dbReference type="AlphaFoldDB" id="A0A1Z4KSQ6"/>
<sequence>MKKVGTDIPAFLFVPCSLPKQIIMATPPVDEEARKGKSFVSPCPQSPLSHQFPLSIFQIFPVPNTACNLVVLTLLALLLLIQIGFDGMLGL</sequence>
<evidence type="ECO:0000313" key="2">
    <source>
        <dbReference type="EMBL" id="BAY71964.1"/>
    </source>
</evidence>
<proteinExistence type="predicted"/>
<accession>A0A1Z4KSQ6</accession>
<gene>
    <name evidence="2" type="ORF">NIES23_47880</name>
</gene>